<accession>A0A921U9U2</accession>
<dbReference type="AlphaFoldDB" id="A0A921U9U2"/>
<dbReference type="EMBL" id="CM027686">
    <property type="protein sequence ID" value="KAG0523603.1"/>
    <property type="molecule type" value="Genomic_DNA"/>
</dbReference>
<organism evidence="2 3">
    <name type="scientific">Sorghum bicolor</name>
    <name type="common">Sorghum</name>
    <name type="synonym">Sorghum vulgare</name>
    <dbReference type="NCBI Taxonomy" id="4558"/>
    <lineage>
        <taxon>Eukaryota</taxon>
        <taxon>Viridiplantae</taxon>
        <taxon>Streptophyta</taxon>
        <taxon>Embryophyta</taxon>
        <taxon>Tracheophyta</taxon>
        <taxon>Spermatophyta</taxon>
        <taxon>Magnoliopsida</taxon>
        <taxon>Liliopsida</taxon>
        <taxon>Poales</taxon>
        <taxon>Poaceae</taxon>
        <taxon>PACMAD clade</taxon>
        <taxon>Panicoideae</taxon>
        <taxon>Andropogonodae</taxon>
        <taxon>Andropogoneae</taxon>
        <taxon>Sorghinae</taxon>
        <taxon>Sorghum</taxon>
    </lineage>
</organism>
<evidence type="ECO:0000313" key="3">
    <source>
        <dbReference type="Proteomes" id="UP000807115"/>
    </source>
</evidence>
<comment type="caution">
    <text evidence="2">The sequence shown here is derived from an EMBL/GenBank/DDBJ whole genome shotgun (WGS) entry which is preliminary data.</text>
</comment>
<evidence type="ECO:0000313" key="2">
    <source>
        <dbReference type="EMBL" id="KAG0523603.1"/>
    </source>
</evidence>
<sequence>MSSRGALHIPTKNPSGGGPFATRVPCNPETSVGLQAALAEPASAHLRVAEPVRRSARSITLAVMMTDRCCDGCTCNTPYCIMTSPPHSITLDDYSLLLCKFCDRRMDGCIIYMYMSMGFCTEECRNEYFLEYRYRFAMAMEAESRRIRCEARKAPMAEGEAGIGYRSIFFTCAEVESFPYA</sequence>
<evidence type="ECO:0000256" key="1">
    <source>
        <dbReference type="SAM" id="MobiDB-lite"/>
    </source>
</evidence>
<name>A0A921U9U2_SORBI</name>
<dbReference type="Proteomes" id="UP000807115">
    <property type="component" value="Chromosome 7"/>
</dbReference>
<gene>
    <name evidence="2" type="ORF">BDA96_07G136900</name>
</gene>
<protein>
    <recommendedName>
        <fullName evidence="4">FLZ-type domain-containing protein</fullName>
    </recommendedName>
</protein>
<proteinExistence type="predicted"/>
<reference evidence="2" key="2">
    <citation type="submission" date="2020-10" db="EMBL/GenBank/DDBJ databases">
        <authorList>
            <person name="Cooper E.A."/>
            <person name="Brenton Z.W."/>
            <person name="Flinn B.S."/>
            <person name="Jenkins J."/>
            <person name="Shu S."/>
            <person name="Flowers D."/>
            <person name="Luo F."/>
            <person name="Wang Y."/>
            <person name="Xia P."/>
            <person name="Barry K."/>
            <person name="Daum C."/>
            <person name="Lipzen A."/>
            <person name="Yoshinaga Y."/>
            <person name="Schmutz J."/>
            <person name="Saski C."/>
            <person name="Vermerris W."/>
            <person name="Kresovich S."/>
        </authorList>
    </citation>
    <scope>NUCLEOTIDE SEQUENCE</scope>
</reference>
<feature type="region of interest" description="Disordered" evidence="1">
    <location>
        <begin position="1"/>
        <end position="20"/>
    </location>
</feature>
<evidence type="ECO:0008006" key="4">
    <source>
        <dbReference type="Google" id="ProtNLM"/>
    </source>
</evidence>
<reference evidence="2" key="1">
    <citation type="journal article" date="2019" name="BMC Genomics">
        <title>A new reference genome for Sorghum bicolor reveals high levels of sequence similarity between sweet and grain genotypes: implications for the genetics of sugar metabolism.</title>
        <authorList>
            <person name="Cooper E.A."/>
            <person name="Brenton Z.W."/>
            <person name="Flinn B.S."/>
            <person name="Jenkins J."/>
            <person name="Shu S."/>
            <person name="Flowers D."/>
            <person name="Luo F."/>
            <person name="Wang Y."/>
            <person name="Xia P."/>
            <person name="Barry K."/>
            <person name="Daum C."/>
            <person name="Lipzen A."/>
            <person name="Yoshinaga Y."/>
            <person name="Schmutz J."/>
            <person name="Saski C."/>
            <person name="Vermerris W."/>
            <person name="Kresovich S."/>
        </authorList>
    </citation>
    <scope>NUCLEOTIDE SEQUENCE</scope>
</reference>